<comment type="caution">
    <text evidence="2">The sequence shown here is derived from an EMBL/GenBank/DDBJ whole genome shotgun (WGS) entry which is preliminary data.</text>
</comment>
<protein>
    <recommendedName>
        <fullName evidence="1">ABM domain-containing protein</fullName>
    </recommendedName>
</protein>
<organism evidence="2 3">
    <name type="scientific">Amycolatopsis suaedae</name>
    <dbReference type="NCBI Taxonomy" id="2510978"/>
    <lineage>
        <taxon>Bacteria</taxon>
        <taxon>Bacillati</taxon>
        <taxon>Actinomycetota</taxon>
        <taxon>Actinomycetes</taxon>
        <taxon>Pseudonocardiales</taxon>
        <taxon>Pseudonocardiaceae</taxon>
        <taxon>Amycolatopsis</taxon>
    </lineage>
</organism>
<dbReference type="Pfam" id="PF03992">
    <property type="entry name" value="ABM"/>
    <property type="match status" value="1"/>
</dbReference>
<dbReference type="OrthoDB" id="7210869at2"/>
<reference evidence="2 3" key="1">
    <citation type="submission" date="2019-02" db="EMBL/GenBank/DDBJ databases">
        <title>Draft genome sequence of Amycolatopsis sp. 8-3EHSu isolated from roots of Suaeda maritima.</title>
        <authorList>
            <person name="Duangmal K."/>
            <person name="Chantavorakit T."/>
        </authorList>
    </citation>
    <scope>NUCLEOTIDE SEQUENCE [LARGE SCALE GENOMIC DNA]</scope>
    <source>
        <strain evidence="2 3">8-3EHSu</strain>
    </source>
</reference>
<dbReference type="RefSeq" id="WP_130478179.1">
    <property type="nucleotide sequence ID" value="NZ_SFCC01000014.1"/>
</dbReference>
<gene>
    <name evidence="2" type="ORF">EWH70_26130</name>
</gene>
<dbReference type="InterPro" id="IPR011008">
    <property type="entry name" value="Dimeric_a/b-barrel"/>
</dbReference>
<feature type="domain" description="ABM" evidence="1">
    <location>
        <begin position="1"/>
        <end position="64"/>
    </location>
</feature>
<accession>A0A4Q7J301</accession>
<name>A0A4Q7J301_9PSEU</name>
<evidence type="ECO:0000313" key="2">
    <source>
        <dbReference type="EMBL" id="RZQ60966.1"/>
    </source>
</evidence>
<keyword evidence="3" id="KW-1185">Reference proteome</keyword>
<evidence type="ECO:0000313" key="3">
    <source>
        <dbReference type="Proteomes" id="UP000292003"/>
    </source>
</evidence>
<dbReference type="SUPFAM" id="SSF54909">
    <property type="entry name" value="Dimeric alpha+beta barrel"/>
    <property type="match status" value="1"/>
</dbReference>
<dbReference type="InterPro" id="IPR007138">
    <property type="entry name" value="ABM_dom"/>
</dbReference>
<sequence length="102" mass="11044">MIARIWRASATADNAARYREHFTSAVLPELRTVDGFLDAVLLERDRGTDVEIQVITRWSSLDVIGSFAGADVTAANVAPDAVAVLTEFDSTVTHHTVTAESN</sequence>
<dbReference type="Proteomes" id="UP000292003">
    <property type="component" value="Unassembled WGS sequence"/>
</dbReference>
<evidence type="ECO:0000259" key="1">
    <source>
        <dbReference type="Pfam" id="PF03992"/>
    </source>
</evidence>
<dbReference type="EMBL" id="SFCC01000014">
    <property type="protein sequence ID" value="RZQ60966.1"/>
    <property type="molecule type" value="Genomic_DNA"/>
</dbReference>
<proteinExistence type="predicted"/>
<dbReference type="AlphaFoldDB" id="A0A4Q7J301"/>